<protein>
    <recommendedName>
        <fullName evidence="10">Telomeric repeat-binding factor 2</fullName>
    </recommendedName>
    <alternativeName>
        <fullName evidence="12">TTAGGG repeat-binding factor 2</fullName>
    </alternativeName>
    <alternativeName>
        <fullName evidence="11">Telomeric DNA-binding protein</fullName>
    </alternativeName>
</protein>
<dbReference type="PROSITE" id="PS50090">
    <property type="entry name" value="MYB_LIKE"/>
    <property type="match status" value="1"/>
</dbReference>
<feature type="domain" description="Myb-like" evidence="14">
    <location>
        <begin position="410"/>
        <end position="457"/>
    </location>
</feature>
<dbReference type="PANTHER" id="PTHR46833:SF1">
    <property type="entry name" value="TELOMERIC REPEAT-BINDING FACTOR 2"/>
    <property type="match status" value="1"/>
</dbReference>
<dbReference type="FunFam" id="1.25.40.210:FF:000002">
    <property type="entry name" value="Telomeric repeat-binding factor 2"/>
    <property type="match status" value="1"/>
</dbReference>
<keyword evidence="6" id="KW-0779">Telomere</keyword>
<keyword evidence="8" id="KW-0539">Nucleus</keyword>
<dbReference type="GO" id="GO:0005654">
    <property type="term" value="C:nucleoplasm"/>
    <property type="evidence" value="ECO:0007669"/>
    <property type="project" value="UniProtKB-ARBA"/>
</dbReference>
<evidence type="ECO:0000256" key="9">
    <source>
        <dbReference type="ARBA" id="ARBA00023306"/>
    </source>
</evidence>
<dbReference type="Proteomes" id="UP000634236">
    <property type="component" value="Unassembled WGS sequence"/>
</dbReference>
<dbReference type="InterPro" id="IPR030657">
    <property type="entry name" value="TERF2"/>
</dbReference>
<evidence type="ECO:0000256" key="10">
    <source>
        <dbReference type="ARBA" id="ARBA00071647"/>
    </source>
</evidence>
<evidence type="ECO:0000256" key="12">
    <source>
        <dbReference type="ARBA" id="ARBA00083088"/>
    </source>
</evidence>
<dbReference type="PIRSF" id="PIRSF038016">
    <property type="entry name" value="Telomere_bd-1_Pin2"/>
    <property type="match status" value="1"/>
</dbReference>
<feature type="non-terminal residue" evidence="16">
    <location>
        <position position="1"/>
    </location>
</feature>
<evidence type="ECO:0000313" key="16">
    <source>
        <dbReference type="EMBL" id="NXB90483.1"/>
    </source>
</evidence>
<evidence type="ECO:0000256" key="8">
    <source>
        <dbReference type="ARBA" id="ARBA00023242"/>
    </source>
</evidence>
<dbReference type="CDD" id="cd11654">
    <property type="entry name" value="TRF2_RBM"/>
    <property type="match status" value="1"/>
</dbReference>
<dbReference type="PROSITE" id="PS51294">
    <property type="entry name" value="HTH_MYB"/>
    <property type="match status" value="1"/>
</dbReference>
<keyword evidence="3" id="KW-1017">Isopeptide bond</keyword>
<dbReference type="Gene3D" id="1.25.40.210">
    <property type="entry name" value="Telomere repeat-binding factor, dimerisation domain"/>
    <property type="match status" value="1"/>
</dbReference>
<dbReference type="SUPFAM" id="SSF63600">
    <property type="entry name" value="Telomeric repeat binding factor (TRF) dimerisation domain"/>
    <property type="match status" value="1"/>
</dbReference>
<evidence type="ECO:0000256" key="7">
    <source>
        <dbReference type="ARBA" id="ARBA00023125"/>
    </source>
</evidence>
<feature type="non-terminal residue" evidence="16">
    <location>
        <position position="462"/>
    </location>
</feature>
<feature type="region of interest" description="Disordered" evidence="13">
    <location>
        <begin position="328"/>
        <end position="384"/>
    </location>
</feature>
<feature type="region of interest" description="Disordered" evidence="13">
    <location>
        <begin position="271"/>
        <end position="311"/>
    </location>
</feature>
<dbReference type="InterPro" id="IPR017357">
    <property type="entry name" value="TERF1/2"/>
</dbReference>
<dbReference type="Pfam" id="PF16772">
    <property type="entry name" value="TERF2_RBM"/>
    <property type="match status" value="1"/>
</dbReference>
<evidence type="ECO:0000259" key="14">
    <source>
        <dbReference type="PROSITE" id="PS50090"/>
    </source>
</evidence>
<dbReference type="EMBL" id="WBNB01001716">
    <property type="protein sequence ID" value="NXB90483.1"/>
    <property type="molecule type" value="Genomic_DNA"/>
</dbReference>
<organism evidence="16 17">
    <name type="scientific">Vidua chalybeata</name>
    <name type="common">Village indigobird</name>
    <dbReference type="NCBI Taxonomy" id="81927"/>
    <lineage>
        <taxon>Eukaryota</taxon>
        <taxon>Metazoa</taxon>
        <taxon>Chordata</taxon>
        <taxon>Craniata</taxon>
        <taxon>Vertebrata</taxon>
        <taxon>Euteleostomi</taxon>
        <taxon>Archelosauria</taxon>
        <taxon>Archosauria</taxon>
        <taxon>Dinosauria</taxon>
        <taxon>Saurischia</taxon>
        <taxon>Theropoda</taxon>
        <taxon>Coelurosauria</taxon>
        <taxon>Aves</taxon>
        <taxon>Neognathae</taxon>
        <taxon>Neoaves</taxon>
        <taxon>Telluraves</taxon>
        <taxon>Australaves</taxon>
        <taxon>Passeriformes</taxon>
        <taxon>Passeroidea</taxon>
        <taxon>Estrildidae</taxon>
        <taxon>Viduinae</taxon>
        <taxon>Vidua</taxon>
    </lineage>
</organism>
<dbReference type="SUPFAM" id="SSF46689">
    <property type="entry name" value="Homeodomain-like"/>
    <property type="match status" value="1"/>
</dbReference>
<dbReference type="InterPro" id="IPR017930">
    <property type="entry name" value="Myb_dom"/>
</dbReference>
<feature type="compositionally biased region" description="Low complexity" evidence="13">
    <location>
        <begin position="329"/>
        <end position="339"/>
    </location>
</feature>
<feature type="compositionally biased region" description="Polar residues" evidence="13">
    <location>
        <begin position="365"/>
        <end position="378"/>
    </location>
</feature>
<keyword evidence="7" id="KW-0238">DNA-binding</keyword>
<dbReference type="InterPro" id="IPR036507">
    <property type="entry name" value="Telomere_rpt-bd_fac_dimer_sf"/>
</dbReference>
<keyword evidence="2" id="KW-0158">Chromosome</keyword>
<comment type="subcellular location">
    <subcellularLocation>
        <location evidence="1">Chromosome</location>
        <location evidence="1">Telomere</location>
    </subcellularLocation>
</comment>
<feature type="domain" description="HTH myb-type" evidence="15">
    <location>
        <begin position="410"/>
        <end position="461"/>
    </location>
</feature>
<dbReference type="FunFam" id="1.10.10.60:FF:000129">
    <property type="entry name" value="Telomeric repeat-binding factor 2"/>
    <property type="match status" value="1"/>
</dbReference>
<dbReference type="SMART" id="SM00717">
    <property type="entry name" value="SANT"/>
    <property type="match status" value="1"/>
</dbReference>
<dbReference type="InterPro" id="IPR013867">
    <property type="entry name" value="Telomere_rpt-bd_fac_dimer_dom"/>
</dbReference>
<dbReference type="GO" id="GO:1905839">
    <property type="term" value="P:negative regulation of telomeric D-loop disassembly"/>
    <property type="evidence" value="ECO:0007669"/>
    <property type="project" value="TreeGrafter"/>
</dbReference>
<reference evidence="16" key="1">
    <citation type="submission" date="2019-09" db="EMBL/GenBank/DDBJ databases">
        <title>Bird 10,000 Genomes (B10K) Project - Family phase.</title>
        <authorList>
            <person name="Zhang G."/>
        </authorList>
    </citation>
    <scope>NUCLEOTIDE SEQUENCE</scope>
    <source>
        <strain evidence="16">OUT-0048</strain>
        <tissue evidence="16">Muscle</tissue>
    </source>
</reference>
<evidence type="ECO:0000256" key="5">
    <source>
        <dbReference type="ARBA" id="ARBA00022843"/>
    </source>
</evidence>
<comment type="caution">
    <text evidence="16">The sequence shown here is derived from an EMBL/GenBank/DDBJ whole genome shotgun (WGS) entry which is preliminary data.</text>
</comment>
<evidence type="ECO:0000256" key="3">
    <source>
        <dbReference type="ARBA" id="ARBA00022499"/>
    </source>
</evidence>
<dbReference type="GO" id="GO:0061820">
    <property type="term" value="P:telomeric D-loop disassembly"/>
    <property type="evidence" value="ECO:0007669"/>
    <property type="project" value="TreeGrafter"/>
</dbReference>
<evidence type="ECO:0000256" key="2">
    <source>
        <dbReference type="ARBA" id="ARBA00022454"/>
    </source>
</evidence>
<dbReference type="GO" id="GO:0042803">
    <property type="term" value="F:protein homodimerization activity"/>
    <property type="evidence" value="ECO:0007669"/>
    <property type="project" value="InterPro"/>
</dbReference>
<evidence type="ECO:0000256" key="13">
    <source>
        <dbReference type="SAM" id="MobiDB-lite"/>
    </source>
</evidence>
<dbReference type="GO" id="GO:0032210">
    <property type="term" value="P:regulation of telomere maintenance via telomerase"/>
    <property type="evidence" value="ECO:0007669"/>
    <property type="project" value="TreeGrafter"/>
</dbReference>
<dbReference type="AlphaFoldDB" id="A0A851KKX6"/>
<evidence type="ECO:0000313" key="17">
    <source>
        <dbReference type="Proteomes" id="UP000634236"/>
    </source>
</evidence>
<dbReference type="GO" id="GO:0070187">
    <property type="term" value="C:shelterin complex"/>
    <property type="evidence" value="ECO:0007669"/>
    <property type="project" value="TreeGrafter"/>
</dbReference>
<name>A0A851KKX6_VIDCH</name>
<sequence>PDPDGAGMATLLEKTVNGWVLQFYFHRAIEAYRSGRNRDFRQFRDIMQALLVRPLDREPDMTQMLRIMQLLSRVEEGENLDCTFDKESELTPLESAMLVLDFIHEEFSVADRTMEAVQKMVKEAAVVVCIRNKEFEKASDIVKKHMGKEPRNQKKRNEWLAVIREKNPSHPKIKNFSYEDFQQSIFEFLKGYMDDSEPALLTGPELGMPVEGKAAFRGSRAPLAVSLQPSWLCLFYRQPPGAVTSCGISVLREAFKILSDSGDPDALFTKLDQTDLPSPKQLSPSVSHRTKRCREVENQASETSQPPEIPHNIKNLFSISNLVMELDGSSSKSSECPDSSQEHVVSSASKPAPKLPDEPFKPSPNFRSFQGRWNSSCGTEEKDSWSDEDELFANASMRIPLAGTTCANPGKWTMQESEWIKEGVKKYGEGRWKAICLRYPFRNRTAVMIKDRWRTMKKLGML</sequence>
<dbReference type="PANTHER" id="PTHR46833">
    <property type="entry name" value="TELOMERIC REPEAT-BINDING FACTOR 2 TERF2"/>
    <property type="match status" value="1"/>
</dbReference>
<dbReference type="Pfam" id="PF00249">
    <property type="entry name" value="Myb_DNA-binding"/>
    <property type="match status" value="1"/>
</dbReference>
<dbReference type="Pfam" id="PF08558">
    <property type="entry name" value="TRF"/>
    <property type="match status" value="1"/>
</dbReference>
<dbReference type="InterPro" id="IPR009057">
    <property type="entry name" value="Homeodomain-like_sf"/>
</dbReference>
<dbReference type="Gene3D" id="1.10.10.60">
    <property type="entry name" value="Homeodomain-like"/>
    <property type="match status" value="1"/>
</dbReference>
<evidence type="ECO:0000256" key="11">
    <source>
        <dbReference type="ARBA" id="ARBA00081836"/>
    </source>
</evidence>
<evidence type="ECO:0000256" key="4">
    <source>
        <dbReference type="ARBA" id="ARBA00022553"/>
    </source>
</evidence>
<dbReference type="GO" id="GO:0070198">
    <property type="term" value="P:protein localization to chromosome, telomeric region"/>
    <property type="evidence" value="ECO:0007669"/>
    <property type="project" value="TreeGrafter"/>
</dbReference>
<dbReference type="GO" id="GO:0031627">
    <property type="term" value="P:telomeric loop formation"/>
    <property type="evidence" value="ECO:0007669"/>
    <property type="project" value="TreeGrafter"/>
</dbReference>
<dbReference type="InterPro" id="IPR001005">
    <property type="entry name" value="SANT/Myb"/>
</dbReference>
<dbReference type="GO" id="GO:0098505">
    <property type="term" value="F:G-rich strand telomeric DNA binding"/>
    <property type="evidence" value="ECO:0007669"/>
    <property type="project" value="TreeGrafter"/>
</dbReference>
<proteinExistence type="predicted"/>
<dbReference type="GO" id="GO:0031848">
    <property type="term" value="P:protection from non-homologous end joining at telomere"/>
    <property type="evidence" value="ECO:0007669"/>
    <property type="project" value="InterPro"/>
</dbReference>
<keyword evidence="4" id="KW-0597">Phosphoprotein</keyword>
<evidence type="ECO:0000259" key="15">
    <source>
        <dbReference type="PROSITE" id="PS51294"/>
    </source>
</evidence>
<gene>
    <name evidence="16" type="primary">Terf2</name>
    <name evidence="16" type="ORF">VIDCHA_R15880</name>
</gene>
<dbReference type="InterPro" id="IPR031902">
    <property type="entry name" value="TERF2_RBM"/>
</dbReference>
<evidence type="ECO:0000256" key="1">
    <source>
        <dbReference type="ARBA" id="ARBA00004574"/>
    </source>
</evidence>
<evidence type="ECO:0000256" key="6">
    <source>
        <dbReference type="ARBA" id="ARBA00022895"/>
    </source>
</evidence>
<dbReference type="GO" id="GO:0003691">
    <property type="term" value="F:double-stranded telomeric DNA binding"/>
    <property type="evidence" value="ECO:0007669"/>
    <property type="project" value="TreeGrafter"/>
</dbReference>
<dbReference type="GO" id="GO:0032208">
    <property type="term" value="P:negative regulation of telomere maintenance via recombination"/>
    <property type="evidence" value="ECO:0007669"/>
    <property type="project" value="TreeGrafter"/>
</dbReference>
<keyword evidence="5" id="KW-0832">Ubl conjugation</keyword>
<dbReference type="GO" id="GO:0003720">
    <property type="term" value="F:telomerase activity"/>
    <property type="evidence" value="ECO:0007669"/>
    <property type="project" value="TreeGrafter"/>
</dbReference>
<keyword evidence="9" id="KW-0131">Cell cycle</keyword>
<accession>A0A851KKX6</accession>
<dbReference type="CDD" id="cd11660">
    <property type="entry name" value="SANT_TRF"/>
    <property type="match status" value="1"/>
</dbReference>
<keyword evidence="17" id="KW-1185">Reference proteome</keyword>